<reference evidence="4" key="1">
    <citation type="submission" date="2016-11" db="EMBL/GenBank/DDBJ databases">
        <authorList>
            <person name="Varghese N."/>
            <person name="Submissions S."/>
        </authorList>
    </citation>
    <scope>NUCLEOTIDE SEQUENCE [LARGE SCALE GENOMIC DNA]</scope>
    <source>
        <strain evidence="4">DSM 15285</strain>
    </source>
</reference>
<dbReference type="PANTHER" id="PTHR36700:SF1">
    <property type="entry name" value="CRISPR SYSTEM CMR SUBUNIT CMR4"/>
    <property type="match status" value="1"/>
</dbReference>
<organism evidence="3 4">
    <name type="scientific">Tepidibacter thalassicus DSM 15285</name>
    <dbReference type="NCBI Taxonomy" id="1123350"/>
    <lineage>
        <taxon>Bacteria</taxon>
        <taxon>Bacillati</taxon>
        <taxon>Bacillota</taxon>
        <taxon>Clostridia</taxon>
        <taxon>Peptostreptococcales</taxon>
        <taxon>Peptostreptococcaceae</taxon>
        <taxon>Tepidibacter</taxon>
    </lineage>
</organism>
<sequence>MKPIYMSAITAIHAGAGEDTGIVDMPIQREVTTGIPKIEASGLKGCFRELFTGKEQDILFGKTDNAGIIGFTDARLLFFPIKSAKGIFALITCPFVIERYLEEVEENKEDKMNIFMRLLNEKINFINNGECYILNNILSVNEEFVMLDEYIFDSKILDISCIEECKNIIPYIDKVAIVSDDNFIDFVSNCTEIVTRNKIGETGTASDKGLFTVEYLSQESILYMNVVYFELIDNKEKEDKDYFNDVFMKKIRGTKIQIGGNKTLGKGFLRILSEEGE</sequence>
<dbReference type="AlphaFoldDB" id="A0A1M5TSN4"/>
<gene>
    <name evidence="3" type="ORF">SAMN02744040_02285</name>
</gene>
<evidence type="ECO:0000313" key="4">
    <source>
        <dbReference type="Proteomes" id="UP000242520"/>
    </source>
</evidence>
<dbReference type="STRING" id="1123350.SAMN02744040_02285"/>
<dbReference type="NCBIfam" id="TIGR02580">
    <property type="entry name" value="cas_RAMP_Cmr4"/>
    <property type="match status" value="1"/>
</dbReference>
<protein>
    <submittedName>
        <fullName evidence="3">CRISPR-associated protein Cmr4</fullName>
    </submittedName>
</protein>
<proteinExistence type="predicted"/>
<dbReference type="Proteomes" id="UP000242520">
    <property type="component" value="Unassembled WGS sequence"/>
</dbReference>
<keyword evidence="1" id="KW-0051">Antiviral defense</keyword>
<dbReference type="EMBL" id="FQXH01000042">
    <property type="protein sequence ID" value="SHH53792.1"/>
    <property type="molecule type" value="Genomic_DNA"/>
</dbReference>
<dbReference type="GO" id="GO:0051607">
    <property type="term" value="P:defense response to virus"/>
    <property type="evidence" value="ECO:0007669"/>
    <property type="project" value="UniProtKB-KW"/>
</dbReference>
<dbReference type="RefSeq" id="WP_072726499.1">
    <property type="nucleotide sequence ID" value="NZ_FQXH01000042.1"/>
</dbReference>
<dbReference type="OrthoDB" id="9789361at2"/>
<name>A0A1M5TSN4_9FIRM</name>
<evidence type="ECO:0000256" key="1">
    <source>
        <dbReference type="ARBA" id="ARBA00023118"/>
    </source>
</evidence>
<dbReference type="InterPro" id="IPR005537">
    <property type="entry name" value="RAMP_III_fam"/>
</dbReference>
<dbReference type="PANTHER" id="PTHR36700">
    <property type="entry name" value="CRISPR SYSTEM CMR SUBUNIT CMR4"/>
    <property type="match status" value="1"/>
</dbReference>
<evidence type="ECO:0000259" key="2">
    <source>
        <dbReference type="Pfam" id="PF03787"/>
    </source>
</evidence>
<dbReference type="InterPro" id="IPR013410">
    <property type="entry name" value="CRISPR-assoc_RAMP_Cmr4"/>
</dbReference>
<keyword evidence="4" id="KW-1185">Reference proteome</keyword>
<accession>A0A1M5TSN4</accession>
<evidence type="ECO:0000313" key="3">
    <source>
        <dbReference type="EMBL" id="SHH53792.1"/>
    </source>
</evidence>
<dbReference type="Pfam" id="PF03787">
    <property type="entry name" value="RAMPs"/>
    <property type="match status" value="1"/>
</dbReference>
<feature type="domain" description="CRISPR type III-associated protein" evidence="2">
    <location>
        <begin position="7"/>
        <end position="270"/>
    </location>
</feature>